<accession>A0A2H3J0U9</accession>
<protein>
    <submittedName>
        <fullName evidence="2">Uncharacterized protein</fullName>
    </submittedName>
</protein>
<proteinExistence type="predicted"/>
<reference evidence="2 3" key="1">
    <citation type="journal article" date="2012" name="Science">
        <title>The Paleozoic origin of enzymatic lignin decomposition reconstructed from 31 fungal genomes.</title>
        <authorList>
            <person name="Floudas D."/>
            <person name="Binder M."/>
            <person name="Riley R."/>
            <person name="Barry K."/>
            <person name="Blanchette R.A."/>
            <person name="Henrissat B."/>
            <person name="Martinez A.T."/>
            <person name="Otillar R."/>
            <person name="Spatafora J.W."/>
            <person name="Yadav J.S."/>
            <person name="Aerts A."/>
            <person name="Benoit I."/>
            <person name="Boyd A."/>
            <person name="Carlson A."/>
            <person name="Copeland A."/>
            <person name="Coutinho P.M."/>
            <person name="de Vries R.P."/>
            <person name="Ferreira P."/>
            <person name="Findley K."/>
            <person name="Foster B."/>
            <person name="Gaskell J."/>
            <person name="Glotzer D."/>
            <person name="Gorecki P."/>
            <person name="Heitman J."/>
            <person name="Hesse C."/>
            <person name="Hori C."/>
            <person name="Igarashi K."/>
            <person name="Jurgens J.A."/>
            <person name="Kallen N."/>
            <person name="Kersten P."/>
            <person name="Kohler A."/>
            <person name="Kuees U."/>
            <person name="Kumar T.K.A."/>
            <person name="Kuo A."/>
            <person name="LaButti K."/>
            <person name="Larrondo L.F."/>
            <person name="Lindquist E."/>
            <person name="Ling A."/>
            <person name="Lombard V."/>
            <person name="Lucas S."/>
            <person name="Lundell T."/>
            <person name="Martin R."/>
            <person name="McLaughlin D.J."/>
            <person name="Morgenstern I."/>
            <person name="Morin E."/>
            <person name="Murat C."/>
            <person name="Nagy L.G."/>
            <person name="Nolan M."/>
            <person name="Ohm R.A."/>
            <person name="Patyshakuliyeva A."/>
            <person name="Rokas A."/>
            <person name="Ruiz-Duenas F.J."/>
            <person name="Sabat G."/>
            <person name="Salamov A."/>
            <person name="Samejima M."/>
            <person name="Schmutz J."/>
            <person name="Slot J.C."/>
            <person name="St John F."/>
            <person name="Stenlid J."/>
            <person name="Sun H."/>
            <person name="Sun S."/>
            <person name="Syed K."/>
            <person name="Tsang A."/>
            <person name="Wiebenga A."/>
            <person name="Young D."/>
            <person name="Pisabarro A."/>
            <person name="Eastwood D.C."/>
            <person name="Martin F."/>
            <person name="Cullen D."/>
            <person name="Grigoriev I.V."/>
            <person name="Hibbett D.S."/>
        </authorList>
    </citation>
    <scope>NUCLEOTIDE SEQUENCE [LARGE SCALE GENOMIC DNA]</scope>
    <source>
        <strain evidence="2 3">MD-104</strain>
    </source>
</reference>
<feature type="region of interest" description="Disordered" evidence="1">
    <location>
        <begin position="30"/>
        <end position="73"/>
    </location>
</feature>
<keyword evidence="3" id="KW-1185">Reference proteome</keyword>
<sequence>MLVAKGDVETCSAVARLLRRLRSLGRTRQGCSADVPKLNGQFPHGARSSGGGPRQAFGEETRAPARSGEDHSQASWCTPQVCGFWQPSTSAVCSCIVHRASCIVHRASCVDFTADVLSADLISWVSQARLTLDKARLDAQERLTLVLLESSIYCKMADVALREVLRVFLGSGYDRCRFEGGVSHLAAVERERGRGVWTCDARPGSRPHVVREQAARSASTIAQAMPYLSINMEDMRAAHRLVCIRAISVWPEQKDFPCLRRGWDLGRLVLILHSIARRGIDTARASGTKRRWPCVEMTARSLRFSLWTYALDAFSSLGPGGKEENKRNTIHRGKVLQR</sequence>
<evidence type="ECO:0000256" key="1">
    <source>
        <dbReference type="SAM" id="MobiDB-lite"/>
    </source>
</evidence>
<name>A0A2H3J0U9_WOLCO</name>
<feature type="compositionally biased region" description="Basic and acidic residues" evidence="1">
    <location>
        <begin position="57"/>
        <end position="72"/>
    </location>
</feature>
<organism evidence="2 3">
    <name type="scientific">Wolfiporia cocos (strain MD-104)</name>
    <name type="common">Brown rot fungus</name>
    <dbReference type="NCBI Taxonomy" id="742152"/>
    <lineage>
        <taxon>Eukaryota</taxon>
        <taxon>Fungi</taxon>
        <taxon>Dikarya</taxon>
        <taxon>Basidiomycota</taxon>
        <taxon>Agaricomycotina</taxon>
        <taxon>Agaricomycetes</taxon>
        <taxon>Polyporales</taxon>
        <taxon>Phaeolaceae</taxon>
        <taxon>Wolfiporia</taxon>
    </lineage>
</organism>
<evidence type="ECO:0000313" key="3">
    <source>
        <dbReference type="Proteomes" id="UP000218811"/>
    </source>
</evidence>
<dbReference type="AlphaFoldDB" id="A0A2H3J0U9"/>
<dbReference type="EMBL" id="KB467843">
    <property type="protein sequence ID" value="PCH35325.1"/>
    <property type="molecule type" value="Genomic_DNA"/>
</dbReference>
<dbReference type="Proteomes" id="UP000218811">
    <property type="component" value="Unassembled WGS sequence"/>
</dbReference>
<evidence type="ECO:0000313" key="2">
    <source>
        <dbReference type="EMBL" id="PCH35325.1"/>
    </source>
</evidence>
<gene>
    <name evidence="2" type="ORF">WOLCODRAFT_156020</name>
</gene>